<dbReference type="InterPro" id="IPR036005">
    <property type="entry name" value="Creatinase/aminopeptidase-like"/>
</dbReference>
<evidence type="ECO:0000259" key="2">
    <source>
        <dbReference type="Pfam" id="PF01321"/>
    </source>
</evidence>
<accession>A0ABN4BUF7</accession>
<keyword evidence="4" id="KW-1185">Reference proteome</keyword>
<dbReference type="CDD" id="cd01066">
    <property type="entry name" value="APP_MetAP"/>
    <property type="match status" value="1"/>
</dbReference>
<dbReference type="SUPFAM" id="SSF53092">
    <property type="entry name" value="Creatinase/prolidase N-terminal domain"/>
    <property type="match status" value="1"/>
</dbReference>
<gene>
    <name evidence="3" type="ORF">DEHRE_08015</name>
</gene>
<reference evidence="3 4" key="1">
    <citation type="journal article" date="2013" name="Stand. Genomic Sci.">
        <title>Complete genome sequence of Dehalobacter restrictus PER-K23(T.).</title>
        <authorList>
            <person name="Kruse T."/>
            <person name="Maillard J."/>
            <person name="Goodwin L."/>
            <person name="Woyke T."/>
            <person name="Teshima H."/>
            <person name="Bruce D."/>
            <person name="Detter C."/>
            <person name="Tapia R."/>
            <person name="Han C."/>
            <person name="Huntemann M."/>
            <person name="Wei C.L."/>
            <person name="Han J."/>
            <person name="Chen A."/>
            <person name="Kyrpides N."/>
            <person name="Szeto E."/>
            <person name="Markowitz V."/>
            <person name="Ivanova N."/>
            <person name="Pagani I."/>
            <person name="Pati A."/>
            <person name="Pitluck S."/>
            <person name="Nolan M."/>
            <person name="Holliger C."/>
            <person name="Smidt H."/>
        </authorList>
    </citation>
    <scope>NUCLEOTIDE SEQUENCE [LARGE SCALE GENOMIC DNA]</scope>
    <source>
        <strain evidence="4">DSM 9455</strain>
    </source>
</reference>
<dbReference type="Gene3D" id="3.90.230.10">
    <property type="entry name" value="Creatinase/methionine aminopeptidase superfamily"/>
    <property type="match status" value="1"/>
</dbReference>
<evidence type="ECO:0000313" key="3">
    <source>
        <dbReference type="EMBL" id="AHF10027.1"/>
    </source>
</evidence>
<dbReference type="Pfam" id="PF00557">
    <property type="entry name" value="Peptidase_M24"/>
    <property type="match status" value="1"/>
</dbReference>
<proteinExistence type="predicted"/>
<dbReference type="EMBL" id="CP007033">
    <property type="protein sequence ID" value="AHF10027.1"/>
    <property type="molecule type" value="Genomic_DNA"/>
</dbReference>
<dbReference type="Pfam" id="PF01321">
    <property type="entry name" value="Creatinase_N"/>
    <property type="match status" value="1"/>
</dbReference>
<organism evidence="3 4">
    <name type="scientific">Dehalobacter restrictus (strain DSM 9455 / PER-K23)</name>
    <dbReference type="NCBI Taxonomy" id="871738"/>
    <lineage>
        <taxon>Bacteria</taxon>
        <taxon>Bacillati</taxon>
        <taxon>Bacillota</taxon>
        <taxon>Clostridia</taxon>
        <taxon>Eubacteriales</taxon>
        <taxon>Desulfitobacteriaceae</taxon>
        <taxon>Dehalobacter</taxon>
    </lineage>
</organism>
<dbReference type="PANTHER" id="PTHR46112">
    <property type="entry name" value="AMINOPEPTIDASE"/>
    <property type="match status" value="1"/>
</dbReference>
<evidence type="ECO:0000313" key="4">
    <source>
        <dbReference type="Proteomes" id="UP000018934"/>
    </source>
</evidence>
<dbReference type="InterPro" id="IPR000994">
    <property type="entry name" value="Pept_M24"/>
</dbReference>
<dbReference type="InterPro" id="IPR029149">
    <property type="entry name" value="Creatin/AminoP/Spt16_N"/>
</dbReference>
<name>A0ABN4BUF7_DEHRP</name>
<dbReference type="PANTHER" id="PTHR46112:SF2">
    <property type="entry name" value="XAA-PRO AMINOPEPTIDASE P-RELATED"/>
    <property type="match status" value="1"/>
</dbReference>
<dbReference type="SUPFAM" id="SSF55920">
    <property type="entry name" value="Creatinase/aminopeptidase"/>
    <property type="match status" value="1"/>
</dbReference>
<sequence length="396" mass="43954">MAVALMINELDRRLNHLCDLMDQTYPEWDAILILGKVNQYYFTGTMQDGMLVIQKDRTRHYFVRRSYDRAKAESPLTTIYPMESYRDAAGMIGPGLGNTYLETEIVPLAMLQRLKKYFTMTSIHSVDKLVLSVRAVKSPYELEWVEQAGKNHCKLLHELVPPLLREGMSEANFVAELYAAMIKIGHHGVSRFSMFQTEMVAGQIGFGESSLYPTSFDGPGGAYGMCPAVPLLGSRERKLKKGDLVFVDVGFGCNGYHSDKTQVYIFGAKPDADVVKAHRACMEIEQRLAEKLIPGAIPSEIYQSVMSTLSEDFRRNFMGYGERQVKFLGHGVGLHVDELPVITNGFLAELTENMVIALEPKKGLPNIGMVGVEDTYVVSAAGGRCLTGGGTDIIEV</sequence>
<feature type="domain" description="Creatinase N-terminal" evidence="2">
    <location>
        <begin position="13"/>
        <end position="136"/>
    </location>
</feature>
<dbReference type="InterPro" id="IPR000587">
    <property type="entry name" value="Creatinase_N"/>
</dbReference>
<dbReference type="Proteomes" id="UP000018934">
    <property type="component" value="Chromosome"/>
</dbReference>
<evidence type="ECO:0000259" key="1">
    <source>
        <dbReference type="Pfam" id="PF00557"/>
    </source>
</evidence>
<dbReference type="InterPro" id="IPR050659">
    <property type="entry name" value="Peptidase_M24B"/>
</dbReference>
<protein>
    <submittedName>
        <fullName evidence="3">Peptidase M24</fullName>
    </submittedName>
</protein>
<dbReference type="Gene3D" id="3.40.350.10">
    <property type="entry name" value="Creatinase/prolidase N-terminal domain"/>
    <property type="match status" value="1"/>
</dbReference>
<feature type="domain" description="Peptidase M24" evidence="1">
    <location>
        <begin position="145"/>
        <end position="379"/>
    </location>
</feature>